<protein>
    <recommendedName>
        <fullName evidence="2">tetrahydrofolate synthase</fullName>
        <ecNumber evidence="2">6.3.2.17</ecNumber>
    </recommendedName>
    <alternativeName>
        <fullName evidence="8">Tetrahydrofolylpolyglutamate synthase</fullName>
    </alternativeName>
</protein>
<dbReference type="RefSeq" id="WP_310771600.1">
    <property type="nucleotide sequence ID" value="NZ_CP134050.1"/>
</dbReference>
<comment type="catalytic activity">
    <reaction evidence="9">
        <text>(6S)-5,6,7,8-tetrahydrofolyl-(gamma-L-Glu)(n) + L-glutamate + ATP = (6S)-5,6,7,8-tetrahydrofolyl-(gamma-L-Glu)(n+1) + ADP + phosphate + H(+)</text>
        <dbReference type="Rhea" id="RHEA:10580"/>
        <dbReference type="Rhea" id="RHEA-COMP:14738"/>
        <dbReference type="Rhea" id="RHEA-COMP:14740"/>
        <dbReference type="ChEBI" id="CHEBI:15378"/>
        <dbReference type="ChEBI" id="CHEBI:29985"/>
        <dbReference type="ChEBI" id="CHEBI:30616"/>
        <dbReference type="ChEBI" id="CHEBI:43474"/>
        <dbReference type="ChEBI" id="CHEBI:141005"/>
        <dbReference type="ChEBI" id="CHEBI:456216"/>
        <dbReference type="EC" id="6.3.2.17"/>
    </reaction>
</comment>
<evidence type="ECO:0000256" key="7">
    <source>
        <dbReference type="ARBA" id="ARBA00022842"/>
    </source>
</evidence>
<evidence type="ECO:0000256" key="5">
    <source>
        <dbReference type="ARBA" id="ARBA00022741"/>
    </source>
</evidence>
<dbReference type="Pfam" id="PF08245">
    <property type="entry name" value="Mur_ligase_M"/>
    <property type="match status" value="1"/>
</dbReference>
<reference evidence="13 14" key="1">
    <citation type="submission" date="2023-09" db="EMBL/GenBank/DDBJ databases">
        <title>Complete Genome and Methylome dissection of Bacillus brevis NEB573 original source of BbsI restriction endonuclease.</title>
        <authorList>
            <person name="Fomenkov A."/>
            <person name="Roberts R.D."/>
        </authorList>
    </citation>
    <scope>NUCLEOTIDE SEQUENCE [LARGE SCALE GENOMIC DNA]</scope>
    <source>
        <strain evidence="13 14">NEB573</strain>
    </source>
</reference>
<sequence>MNAEEGFVEYKQALDWLHGLLRFGQRPGLERMQWVLSELGNPERSVPFIHVAGTNGKGSTCAFLTQMLMEAGYSVGTFTSPYLIDFRERIRYNGSMIAEEDLLRLANEVRELVARCEAETEFGSPTEFEVITLIAILYFSRVARPAVVVWETGLGGRLDSTNVVIPLVSVITNIGLDHMNVLGDSLTDIAREKAGIIKPGVPVVTGERRPEVLAVFQEKASQTRSTLYCAGQHFSGEQTNEQLGEQQFTYRSMLRRREESYRLTMNGIHQTDNAAVALMTIDVLRNYFSFLLEEEEIYRGLQQTRWPGRLEVVSPRPLVILDGAHNQEGMEALAGSLDHLLPEGARLHLLFSGLADKPLSKMAETLGTLQSRISTLNLATFDFPRAADAEALHDAFCAGGWDREKLVNVPDWRAFLLSWMREKQSAKADDWLVVCGSLYFIAQVRAFFPTTTVEEAGE</sequence>
<dbReference type="Gene3D" id="3.40.1190.10">
    <property type="entry name" value="Mur-like, catalytic domain"/>
    <property type="match status" value="1"/>
</dbReference>
<dbReference type="SUPFAM" id="SSF53623">
    <property type="entry name" value="MurD-like peptide ligases, catalytic domain"/>
    <property type="match status" value="1"/>
</dbReference>
<dbReference type="InterPro" id="IPR036615">
    <property type="entry name" value="Mur_ligase_C_dom_sf"/>
</dbReference>
<evidence type="ECO:0000259" key="11">
    <source>
        <dbReference type="Pfam" id="PF02875"/>
    </source>
</evidence>
<name>A0ABY9TA01_BREBE</name>
<dbReference type="PANTHER" id="PTHR11136">
    <property type="entry name" value="FOLYLPOLYGLUTAMATE SYNTHASE-RELATED"/>
    <property type="match status" value="1"/>
</dbReference>
<dbReference type="InterPro" id="IPR013221">
    <property type="entry name" value="Mur_ligase_cen"/>
</dbReference>
<dbReference type="InterPro" id="IPR004101">
    <property type="entry name" value="Mur_ligase_C"/>
</dbReference>
<keyword evidence="3 10" id="KW-0436">Ligase</keyword>
<evidence type="ECO:0000256" key="4">
    <source>
        <dbReference type="ARBA" id="ARBA00022723"/>
    </source>
</evidence>
<keyword evidence="5 10" id="KW-0547">Nucleotide-binding</keyword>
<dbReference type="SUPFAM" id="SSF53244">
    <property type="entry name" value="MurD-like peptide ligases, peptide-binding domain"/>
    <property type="match status" value="1"/>
</dbReference>
<keyword evidence="4" id="KW-0479">Metal-binding</keyword>
<evidence type="ECO:0000256" key="9">
    <source>
        <dbReference type="ARBA" id="ARBA00047493"/>
    </source>
</evidence>
<dbReference type="Pfam" id="PF02875">
    <property type="entry name" value="Mur_ligase_C"/>
    <property type="match status" value="1"/>
</dbReference>
<evidence type="ECO:0000313" key="14">
    <source>
        <dbReference type="Proteomes" id="UP001256827"/>
    </source>
</evidence>
<dbReference type="Gene3D" id="3.90.190.20">
    <property type="entry name" value="Mur ligase, C-terminal domain"/>
    <property type="match status" value="1"/>
</dbReference>
<dbReference type="EMBL" id="CP134050">
    <property type="protein sequence ID" value="WNC16697.1"/>
    <property type="molecule type" value="Genomic_DNA"/>
</dbReference>
<organism evidence="13 14">
    <name type="scientific">Brevibacillus brevis</name>
    <name type="common">Bacillus brevis</name>
    <dbReference type="NCBI Taxonomy" id="1393"/>
    <lineage>
        <taxon>Bacteria</taxon>
        <taxon>Bacillati</taxon>
        <taxon>Bacillota</taxon>
        <taxon>Bacilli</taxon>
        <taxon>Bacillales</taxon>
        <taxon>Paenibacillaceae</taxon>
        <taxon>Brevibacillus</taxon>
    </lineage>
</organism>
<dbReference type="PANTHER" id="PTHR11136:SF0">
    <property type="entry name" value="DIHYDROFOLATE SYNTHETASE-RELATED"/>
    <property type="match status" value="1"/>
</dbReference>
<evidence type="ECO:0000256" key="10">
    <source>
        <dbReference type="PIRNR" id="PIRNR001563"/>
    </source>
</evidence>
<dbReference type="PROSITE" id="PS01011">
    <property type="entry name" value="FOLYLPOLYGLU_SYNT_1"/>
    <property type="match status" value="1"/>
</dbReference>
<evidence type="ECO:0000256" key="3">
    <source>
        <dbReference type="ARBA" id="ARBA00022598"/>
    </source>
</evidence>
<keyword evidence="6 10" id="KW-0067">ATP-binding</keyword>
<evidence type="ECO:0000256" key="6">
    <source>
        <dbReference type="ARBA" id="ARBA00022840"/>
    </source>
</evidence>
<feature type="domain" description="Mur ligase central" evidence="12">
    <location>
        <begin position="51"/>
        <end position="279"/>
    </location>
</feature>
<dbReference type="EC" id="6.3.2.17" evidence="2"/>
<dbReference type="GO" id="GO:0016874">
    <property type="term" value="F:ligase activity"/>
    <property type="evidence" value="ECO:0007669"/>
    <property type="project" value="UniProtKB-KW"/>
</dbReference>
<feature type="domain" description="Mur ligase C-terminal" evidence="11">
    <location>
        <begin position="308"/>
        <end position="437"/>
    </location>
</feature>
<keyword evidence="14" id="KW-1185">Reference proteome</keyword>
<evidence type="ECO:0000256" key="8">
    <source>
        <dbReference type="ARBA" id="ARBA00030592"/>
    </source>
</evidence>
<dbReference type="InterPro" id="IPR001645">
    <property type="entry name" value="Folylpolyglutamate_synth"/>
</dbReference>
<evidence type="ECO:0000259" key="12">
    <source>
        <dbReference type="Pfam" id="PF08245"/>
    </source>
</evidence>
<dbReference type="NCBIfam" id="TIGR01499">
    <property type="entry name" value="folC"/>
    <property type="match status" value="1"/>
</dbReference>
<comment type="similarity">
    <text evidence="1 10">Belongs to the folylpolyglutamate synthase family.</text>
</comment>
<evidence type="ECO:0000313" key="13">
    <source>
        <dbReference type="EMBL" id="WNC16697.1"/>
    </source>
</evidence>
<gene>
    <name evidence="13" type="ORF">RGB73_10370</name>
</gene>
<dbReference type="InterPro" id="IPR018109">
    <property type="entry name" value="Folylpolyglutamate_synth_CS"/>
</dbReference>
<evidence type="ECO:0000256" key="1">
    <source>
        <dbReference type="ARBA" id="ARBA00008276"/>
    </source>
</evidence>
<accession>A0ABY9TA01</accession>
<proteinExistence type="inferred from homology"/>
<keyword evidence="7" id="KW-0460">Magnesium</keyword>
<dbReference type="InterPro" id="IPR036565">
    <property type="entry name" value="Mur-like_cat_sf"/>
</dbReference>
<dbReference type="PIRSF" id="PIRSF001563">
    <property type="entry name" value="Folylpolyglu_synth"/>
    <property type="match status" value="1"/>
</dbReference>
<evidence type="ECO:0000256" key="2">
    <source>
        <dbReference type="ARBA" id="ARBA00013025"/>
    </source>
</evidence>
<dbReference type="Proteomes" id="UP001256827">
    <property type="component" value="Chromosome"/>
</dbReference>